<dbReference type="PANTHER" id="PTHR43249:SF1">
    <property type="entry name" value="D-GLUCOSIDE 3-DEHYDROGENASE"/>
    <property type="match status" value="1"/>
</dbReference>
<protein>
    <recommendedName>
        <fullName evidence="5">Gfo/Idh/MocA family oxidoreductase</fullName>
    </recommendedName>
</protein>
<evidence type="ECO:0000259" key="1">
    <source>
        <dbReference type="Pfam" id="PF01408"/>
    </source>
</evidence>
<organism evidence="3 4">
    <name type="scientific">Enterococcus casseliflavus EC20</name>
    <dbReference type="NCBI Taxonomy" id="565655"/>
    <lineage>
        <taxon>Bacteria</taxon>
        <taxon>Bacillati</taxon>
        <taxon>Bacillota</taxon>
        <taxon>Bacilli</taxon>
        <taxon>Lactobacillales</taxon>
        <taxon>Enterococcaceae</taxon>
        <taxon>Enterococcus</taxon>
    </lineage>
</organism>
<dbReference type="InterPro" id="IPR052515">
    <property type="entry name" value="Gfo/Idh/MocA_Oxidoreductase"/>
</dbReference>
<dbReference type="RefSeq" id="WP_015509092.1">
    <property type="nucleotide sequence ID" value="NC_020995.1"/>
</dbReference>
<dbReference type="GeneID" id="15141308"/>
<feature type="domain" description="Gfo/Idh/MocA-like oxidoreductase N-terminal" evidence="1">
    <location>
        <begin position="4"/>
        <end position="119"/>
    </location>
</feature>
<dbReference type="Gene3D" id="3.40.50.720">
    <property type="entry name" value="NAD(P)-binding Rossmann-like Domain"/>
    <property type="match status" value="1"/>
</dbReference>
<evidence type="ECO:0008006" key="5">
    <source>
        <dbReference type="Google" id="ProtNLM"/>
    </source>
</evidence>
<dbReference type="SUPFAM" id="SSF55347">
    <property type="entry name" value="Glyceraldehyde-3-phosphate dehydrogenase-like, C-terminal domain"/>
    <property type="match status" value="1"/>
</dbReference>
<dbReference type="KEGG" id="ecas:ECBG_00089"/>
<dbReference type="AlphaFoldDB" id="C9A5C8"/>
<reference evidence="3 4" key="2">
    <citation type="submission" date="2013-03" db="EMBL/GenBank/DDBJ databases">
        <title>The Genome Sequence of Enterococcus casseliflavus EC20 (899205).</title>
        <authorList>
            <consortium name="The Broad Institute Genomics Platform"/>
            <consortium name="The Broad Institute Genome Sequencing Center for Infectious Disease"/>
            <person name="Russ C."/>
            <person name="Feldgarden M."/>
            <person name="Gilmore M."/>
            <person name="Manson J."/>
            <person name="Palmer K."/>
            <person name="Carniol K."/>
            <person name="Walker B."/>
            <person name="Young S.K."/>
            <person name="Zeng Q."/>
            <person name="Gargeya S."/>
            <person name="Fitzgerald M."/>
            <person name="Haas B."/>
            <person name="Abouelleil A."/>
            <person name="Allen A.W."/>
            <person name="Alvarado L."/>
            <person name="Arachchi H.M."/>
            <person name="Berlin A.M."/>
            <person name="Chapman S.B."/>
            <person name="Gainer-Dewar J."/>
            <person name="Goldberg J."/>
            <person name="Griggs A."/>
            <person name="Gujja S."/>
            <person name="Hansen M."/>
            <person name="Howarth C."/>
            <person name="Imamovic A."/>
            <person name="Ireland A."/>
            <person name="Larimer J."/>
            <person name="McCowan C."/>
            <person name="Murphy C."/>
            <person name="Pearson M."/>
            <person name="Poon T.W."/>
            <person name="Priest M."/>
            <person name="Roberts A."/>
            <person name="Saif S."/>
            <person name="Shea T."/>
            <person name="Sisk P."/>
            <person name="Sykes S."/>
            <person name="Wortman J."/>
            <person name="Nusbaum C."/>
            <person name="Birren B."/>
        </authorList>
    </citation>
    <scope>NUCLEOTIDE SEQUENCE [LARGE SCALE GENOMIC DNA]</scope>
    <source>
        <strain evidence="3 4">EC20</strain>
    </source>
</reference>
<dbReference type="Pfam" id="PF01408">
    <property type="entry name" value="GFO_IDH_MocA"/>
    <property type="match status" value="1"/>
</dbReference>
<dbReference type="InterPro" id="IPR036291">
    <property type="entry name" value="NAD(P)-bd_dom_sf"/>
</dbReference>
<dbReference type="InterPro" id="IPR055170">
    <property type="entry name" value="GFO_IDH_MocA-like_dom"/>
</dbReference>
<dbReference type="Gene3D" id="3.30.360.10">
    <property type="entry name" value="Dihydrodipicolinate Reductase, domain 2"/>
    <property type="match status" value="1"/>
</dbReference>
<reference evidence="3 4" key="1">
    <citation type="submission" date="2009-02" db="EMBL/GenBank/DDBJ databases">
        <authorList>
            <consortium name="The Broad Institute Genome Sequencing Platform"/>
            <person name="Feldgarden M."/>
            <person name="Young S.K."/>
            <person name="Kodira C.D."/>
            <person name="Zeng Q."/>
            <person name="Koehrsen M."/>
            <person name="Alvarado L."/>
            <person name="Berlin A."/>
            <person name="Borenstein D."/>
            <person name="Chen Z."/>
            <person name="Engels R."/>
            <person name="Freedman E."/>
            <person name="Gellesch M."/>
            <person name="Goldberg J."/>
            <person name="Griggs A."/>
            <person name="Gujja S."/>
            <person name="Heiman D."/>
            <person name="Hepburn T."/>
            <person name="Howarth C."/>
            <person name="Jen D."/>
            <person name="Larson L."/>
            <person name="Lewis B."/>
            <person name="Mehta T."/>
            <person name="Park D."/>
            <person name="Pearson M."/>
            <person name="Roberts A."/>
            <person name="Saif S."/>
            <person name="Shea T."/>
            <person name="Shenoy N."/>
            <person name="Sisk P."/>
            <person name="Stolte C."/>
            <person name="Sykes S."/>
            <person name="Walk T."/>
            <person name="White J."/>
            <person name="Yandava C."/>
            <person name="Gilmore M."/>
            <person name="Manson J."/>
            <person name="Palmer K."/>
            <person name="Carniol K."/>
            <person name="Lander E."/>
            <person name="Nusbaum C."/>
            <person name="Galagan J."/>
            <person name="Birren B."/>
        </authorList>
    </citation>
    <scope>NUCLEOTIDE SEQUENCE [LARGE SCALE GENOMIC DNA]</scope>
    <source>
        <strain evidence="3 4">EC20</strain>
    </source>
</reference>
<dbReference type="Pfam" id="PF22725">
    <property type="entry name" value="GFO_IDH_MocA_C3"/>
    <property type="match status" value="1"/>
</dbReference>
<evidence type="ECO:0000259" key="2">
    <source>
        <dbReference type="Pfam" id="PF22725"/>
    </source>
</evidence>
<feature type="domain" description="GFO/IDH/MocA-like oxidoreductase" evidence="2">
    <location>
        <begin position="129"/>
        <end position="239"/>
    </location>
</feature>
<proteinExistence type="predicted"/>
<dbReference type="InterPro" id="IPR000683">
    <property type="entry name" value="Gfo/Idh/MocA-like_OxRdtase_N"/>
</dbReference>
<evidence type="ECO:0000313" key="4">
    <source>
        <dbReference type="Proteomes" id="UP000012675"/>
    </source>
</evidence>
<accession>C9A5C8</accession>
<dbReference type="EMBL" id="CP004856">
    <property type="protein sequence ID" value="EEV37820.2"/>
    <property type="molecule type" value="Genomic_DNA"/>
</dbReference>
<gene>
    <name evidence="3" type="ORF">ECBG_00089</name>
</gene>
<sequence length="339" mass="37992">MKMLKFGIVGCGSIAPVHARAIHNNEHANLAACCDNSEKKAATFAEKYHCRAYKDYQGFLASDIDVVTIATPHYLHKEMTIQAIQAGKHVICEKPMALTIPEANEVMAVVNQSNQHYAVCFQNRFNPSFMHLKELIKQEKFGKLKGMKCELTWNRNLAYYQSAIWKGKLALEGGGVLINQALHTLDAISWLYRQPKCIKGKVMTSILSEQIEVEDSAMATALLSDKTPITIFATNNYSSDPSPLMTFDFEKSVVEVTMEALIVNGEPVELRKITEEENKKNVWGDGHQRVVDAFVQEIISPLSFRDPLLAKGDGRNALSLMEGIYRSDKTNQWAEVTAY</sequence>
<dbReference type="eggNOG" id="COG0673">
    <property type="taxonomic scope" value="Bacteria"/>
</dbReference>
<dbReference type="GO" id="GO:0000166">
    <property type="term" value="F:nucleotide binding"/>
    <property type="evidence" value="ECO:0007669"/>
    <property type="project" value="InterPro"/>
</dbReference>
<dbReference type="HOGENOM" id="CLU_023194_1_0_9"/>
<dbReference type="SUPFAM" id="SSF51735">
    <property type="entry name" value="NAD(P)-binding Rossmann-fold domains"/>
    <property type="match status" value="1"/>
</dbReference>
<keyword evidence="4" id="KW-1185">Reference proteome</keyword>
<evidence type="ECO:0000313" key="3">
    <source>
        <dbReference type="EMBL" id="EEV37820.2"/>
    </source>
</evidence>
<name>C9A5C8_ENTCA</name>
<dbReference type="PANTHER" id="PTHR43249">
    <property type="entry name" value="UDP-N-ACETYL-2-AMINO-2-DEOXY-D-GLUCURONATE OXIDASE"/>
    <property type="match status" value="1"/>
</dbReference>
<dbReference type="Proteomes" id="UP000012675">
    <property type="component" value="Chromosome"/>
</dbReference>